<organism evidence="7 9">
    <name type="scientific">Tritrichomonas musculus</name>
    <dbReference type="NCBI Taxonomy" id="1915356"/>
    <lineage>
        <taxon>Eukaryota</taxon>
        <taxon>Metamonada</taxon>
        <taxon>Parabasalia</taxon>
        <taxon>Tritrichomonadida</taxon>
        <taxon>Tritrichomonadidae</taxon>
        <taxon>Tritrichomonas</taxon>
    </lineage>
</organism>
<dbReference type="PROSITE" id="PS00671">
    <property type="entry name" value="D_2_HYDROXYACID_DH_3"/>
    <property type="match status" value="1"/>
</dbReference>
<sequence length="394" mass="42827">MVKILIADSLSEEVVKTFQADGYIVRMDPTITDKTLPNEIQDNDILIVRSTKVTRETIDKATNLSLIVRAGAGVNTIDIKAASEKGIYVTNTPGCNADAVAELTIGQIIACDRQIVQNAINLRNGKWTKKKFLNSPGLKGRTLGLLGAGNVAQRVMKIAHAIGMNIIVWSYFFDDNDAERLGVTRVLDKMDVAKNADVISVHIPYMKDTHHSISKEFFDAMKPGAIFINTARGEIVDTEALKNAIKEKGIRVGVDVFENEPTSGTADFNQVEYAKMLSSSTCHIGGSTLQASELIAHETIRVVETYIKKGEPLNCVNIEAAPQCDEVLSIRHTGVLPKILQYLSDKNAEILSLNNKVLSGGGSQTCNIRIKCKNCNGLKLNAVNGVLSVVTTSE</sequence>
<dbReference type="Gene3D" id="3.40.50.720">
    <property type="entry name" value="NAD(P)-binding Rossmann-like Domain"/>
    <property type="match status" value="2"/>
</dbReference>
<reference evidence="7 9" key="1">
    <citation type="submission" date="2024-04" db="EMBL/GenBank/DDBJ databases">
        <title>Tritrichomonas musculus Genome.</title>
        <authorList>
            <person name="Alves-Ferreira E."/>
            <person name="Grigg M."/>
            <person name="Lorenzi H."/>
            <person name="Galac M."/>
        </authorList>
    </citation>
    <scope>NUCLEOTIDE SEQUENCE [LARGE SCALE GENOMIC DNA]</scope>
    <source>
        <strain evidence="7 9">EAF2021</strain>
    </source>
</reference>
<gene>
    <name evidence="7" type="ORF">M9Y10_025026</name>
    <name evidence="8" type="ORF">M9Y10_030504</name>
</gene>
<keyword evidence="2 4" id="KW-0560">Oxidoreductase</keyword>
<dbReference type="SUPFAM" id="SSF52283">
    <property type="entry name" value="Formate/glycerate dehydrogenase catalytic domain-like"/>
    <property type="match status" value="1"/>
</dbReference>
<evidence type="ECO:0000256" key="3">
    <source>
        <dbReference type="ARBA" id="ARBA00023027"/>
    </source>
</evidence>
<evidence type="ECO:0000313" key="9">
    <source>
        <dbReference type="Proteomes" id="UP001470230"/>
    </source>
</evidence>
<feature type="domain" description="D-isomer specific 2-hydroxyacid dehydrogenase NAD-binding" evidence="6">
    <location>
        <begin position="106"/>
        <end position="268"/>
    </location>
</feature>
<name>A0ABR2GLN1_9EUKA</name>
<evidence type="ECO:0008006" key="10">
    <source>
        <dbReference type="Google" id="ProtNLM"/>
    </source>
</evidence>
<dbReference type="InterPro" id="IPR036291">
    <property type="entry name" value="NAD(P)-bd_dom_sf"/>
</dbReference>
<feature type="domain" description="D-isomer specific 2-hydroxyacid dehydrogenase catalytic" evidence="5">
    <location>
        <begin position="4"/>
        <end position="317"/>
    </location>
</feature>
<dbReference type="CDD" id="cd12174">
    <property type="entry name" value="PGDH_like_3"/>
    <property type="match status" value="1"/>
</dbReference>
<keyword evidence="9" id="KW-1185">Reference proteome</keyword>
<dbReference type="PANTHER" id="PTHR42789">
    <property type="entry name" value="D-ISOMER SPECIFIC 2-HYDROXYACID DEHYDROGENASE FAMILY PROTEIN (AFU_ORTHOLOGUE AFUA_6G10090)"/>
    <property type="match status" value="1"/>
</dbReference>
<dbReference type="InterPro" id="IPR006139">
    <property type="entry name" value="D-isomer_2_OHA_DH_cat_dom"/>
</dbReference>
<accession>A0ABR2GLN1</accession>
<evidence type="ECO:0000256" key="1">
    <source>
        <dbReference type="ARBA" id="ARBA00005854"/>
    </source>
</evidence>
<dbReference type="InterPro" id="IPR006140">
    <property type="entry name" value="D-isomer_DH_NAD-bd"/>
</dbReference>
<evidence type="ECO:0000256" key="2">
    <source>
        <dbReference type="ARBA" id="ARBA00023002"/>
    </source>
</evidence>
<evidence type="ECO:0000259" key="5">
    <source>
        <dbReference type="Pfam" id="PF00389"/>
    </source>
</evidence>
<protein>
    <recommendedName>
        <fullName evidence="10">D-3-phosphoglycerate dehydrogenase</fullName>
    </recommendedName>
</protein>
<evidence type="ECO:0000256" key="4">
    <source>
        <dbReference type="RuleBase" id="RU003719"/>
    </source>
</evidence>
<dbReference type="Pfam" id="PF00389">
    <property type="entry name" value="2-Hacid_dh"/>
    <property type="match status" value="1"/>
</dbReference>
<proteinExistence type="inferred from homology"/>
<dbReference type="Pfam" id="PF02826">
    <property type="entry name" value="2-Hacid_dh_C"/>
    <property type="match status" value="1"/>
</dbReference>
<dbReference type="EMBL" id="JAPFFF010000320">
    <property type="protein sequence ID" value="KAK8834761.1"/>
    <property type="molecule type" value="Genomic_DNA"/>
</dbReference>
<dbReference type="Proteomes" id="UP001470230">
    <property type="component" value="Unassembled WGS sequence"/>
</dbReference>
<evidence type="ECO:0000313" key="7">
    <source>
        <dbReference type="EMBL" id="KAK8834761.1"/>
    </source>
</evidence>
<dbReference type="SUPFAM" id="SSF51735">
    <property type="entry name" value="NAD(P)-binding Rossmann-fold domains"/>
    <property type="match status" value="1"/>
</dbReference>
<dbReference type="EMBL" id="JAPFFF010000044">
    <property type="protein sequence ID" value="KAK8840727.1"/>
    <property type="molecule type" value="Genomic_DNA"/>
</dbReference>
<evidence type="ECO:0000259" key="6">
    <source>
        <dbReference type="Pfam" id="PF02826"/>
    </source>
</evidence>
<comment type="similarity">
    <text evidence="1 4">Belongs to the D-isomer specific 2-hydroxyacid dehydrogenase family.</text>
</comment>
<keyword evidence="3" id="KW-0520">NAD</keyword>
<dbReference type="PANTHER" id="PTHR42789:SF1">
    <property type="entry name" value="D-ISOMER SPECIFIC 2-HYDROXYACID DEHYDROGENASE FAMILY PROTEIN (AFU_ORTHOLOGUE AFUA_6G10090)"/>
    <property type="match status" value="1"/>
</dbReference>
<dbReference type="InterPro" id="IPR050857">
    <property type="entry name" value="D-2-hydroxyacid_DH"/>
</dbReference>
<comment type="caution">
    <text evidence="7">The sequence shown here is derived from an EMBL/GenBank/DDBJ whole genome shotgun (WGS) entry which is preliminary data.</text>
</comment>
<evidence type="ECO:0000313" key="8">
    <source>
        <dbReference type="EMBL" id="KAK8840727.1"/>
    </source>
</evidence>
<dbReference type="InterPro" id="IPR029753">
    <property type="entry name" value="D-isomer_DH_CS"/>
</dbReference>